<feature type="region of interest" description="Disordered" evidence="1">
    <location>
        <begin position="446"/>
        <end position="465"/>
    </location>
</feature>
<comment type="caution">
    <text evidence="2">The sequence shown here is derived from an EMBL/GenBank/DDBJ whole genome shotgun (WGS) entry which is preliminary data.</text>
</comment>
<dbReference type="EMBL" id="JAGDFM010000069">
    <property type="protein sequence ID" value="KAG7387932.1"/>
    <property type="molecule type" value="Genomic_DNA"/>
</dbReference>
<dbReference type="AlphaFoldDB" id="A0A8T1W220"/>
<dbReference type="PANTHER" id="PTHR43102">
    <property type="entry name" value="SLR1143 PROTEIN"/>
    <property type="match status" value="1"/>
</dbReference>
<organism evidence="2 3">
    <name type="scientific">Phytophthora pseudosyringae</name>
    <dbReference type="NCBI Taxonomy" id="221518"/>
    <lineage>
        <taxon>Eukaryota</taxon>
        <taxon>Sar</taxon>
        <taxon>Stramenopiles</taxon>
        <taxon>Oomycota</taxon>
        <taxon>Peronosporomycetes</taxon>
        <taxon>Peronosporales</taxon>
        <taxon>Peronosporaceae</taxon>
        <taxon>Phytophthora</taxon>
    </lineage>
</organism>
<accession>A0A8T1W220</accession>
<evidence type="ECO:0008006" key="4">
    <source>
        <dbReference type="Google" id="ProtNLM"/>
    </source>
</evidence>
<keyword evidence="3" id="KW-1185">Reference proteome</keyword>
<dbReference type="PANTHER" id="PTHR43102:SF2">
    <property type="entry name" value="GAF DOMAIN-CONTAINING PROTEIN"/>
    <property type="match status" value="1"/>
</dbReference>
<proteinExistence type="predicted"/>
<sequence length="677" mass="73994">MPFKSPLRGPTLSTSYASNACTTASSPHDPTRKVLVEDQELLYRVHNANSAVALKRALSYPTESWDAVKRTPCIRLGSRFEDESFELASRANGEGYEVLAVGSIACCPQELVSVLCARDESNYNAAMKGLYGSQFIYGSVVQVLDGRQSLMPDCHQLAVRTGCFARSRMLARNEQWCFLEYFQPTSDAATNSMSAPDTSQGFSVSLLSLSEQELSVGKAVGGRVDQLDGVTALLVVDTVPAVSKDRSDGSGTKLRVMFHALHKANEGPVAGQATDKMTRNRLVALAGGIPRLPAVVRRRRLGSQVFARQSVNVSTPKAEAQNSRCISCTKGLRLSSLMRSARRCQLCAYNVCTACWSRENVETNNGHVAAMGVCKRCLEWVDRCDYSNVQIGGRGPVEIVEDPEPSESVLVRPLGQSLRGELAVETTRNAAVSVIRMLLDPSAAATETTYSSDAESTDTEAEGEDKYMSAVEEYFDRRKRDAPAVKDCVLSNAQQRNYPLHPMDKTCPSAPVPDNEAVRLECIDVYGLMSLKEPMPELDIICSFLSKELGFFCTMITIVGETHQLVLSCTMRDLVHAMLPREHTFCQHLLMGAAPFIIRNPEADVRFFNLNPVTSQGVKYYCGIPITGPGGVMVGSICCVHSAAMDITRSQYDTLVRFGDIASKVIRVKAEAKLHSS</sequence>
<evidence type="ECO:0000256" key="1">
    <source>
        <dbReference type="SAM" id="MobiDB-lite"/>
    </source>
</evidence>
<dbReference type="OrthoDB" id="21225at2759"/>
<evidence type="ECO:0000313" key="3">
    <source>
        <dbReference type="Proteomes" id="UP000694044"/>
    </source>
</evidence>
<reference evidence="2" key="1">
    <citation type="submission" date="2021-02" db="EMBL/GenBank/DDBJ databases">
        <authorList>
            <person name="Palmer J.M."/>
        </authorList>
    </citation>
    <scope>NUCLEOTIDE SEQUENCE</scope>
    <source>
        <strain evidence="2">SCRP734</strain>
    </source>
</reference>
<gene>
    <name evidence="2" type="ORF">PHYPSEUDO_013330</name>
</gene>
<evidence type="ECO:0000313" key="2">
    <source>
        <dbReference type="EMBL" id="KAG7387932.1"/>
    </source>
</evidence>
<dbReference type="Proteomes" id="UP000694044">
    <property type="component" value="Unassembled WGS sequence"/>
</dbReference>
<protein>
    <recommendedName>
        <fullName evidence="4">FYVE-type domain-containing protein</fullName>
    </recommendedName>
</protein>
<name>A0A8T1W220_9STRA</name>